<name>A0A9D3XUU6_9SAUR</name>
<sequence length="156" mass="16961">MWVALGEKMQDGMESAAVLKAGCYSEVSPKSGEKLVQDNLSHTVGESGTKRHRRFSDDVGAERLPGIADLALKGSTSMAQALLLEQRTLCETKHLFFKDSMSCLPACLLIKVPGTIYLLEEVGAFEACCLCFLLLAVYCSPYLILNLHNVQSGTSE</sequence>
<dbReference type="AlphaFoldDB" id="A0A9D3XUU6"/>
<gene>
    <name evidence="1" type="ORF">KIL84_018665</name>
</gene>
<dbReference type="Proteomes" id="UP000827986">
    <property type="component" value="Unassembled WGS sequence"/>
</dbReference>
<keyword evidence="2" id="KW-1185">Reference proteome</keyword>
<reference evidence="1" key="1">
    <citation type="submission" date="2021-09" db="EMBL/GenBank/DDBJ databases">
        <title>The genome of Mauremys mutica provides insights into the evolution of semi-aquatic lifestyle.</title>
        <authorList>
            <person name="Gong S."/>
            <person name="Gao Y."/>
        </authorList>
    </citation>
    <scope>NUCLEOTIDE SEQUENCE</scope>
    <source>
        <strain evidence="1">MM-2020</strain>
        <tissue evidence="1">Muscle</tissue>
    </source>
</reference>
<accession>A0A9D3XUU6</accession>
<organism evidence="1 2">
    <name type="scientific">Mauremys mutica</name>
    <name type="common">yellowpond turtle</name>
    <dbReference type="NCBI Taxonomy" id="74926"/>
    <lineage>
        <taxon>Eukaryota</taxon>
        <taxon>Metazoa</taxon>
        <taxon>Chordata</taxon>
        <taxon>Craniata</taxon>
        <taxon>Vertebrata</taxon>
        <taxon>Euteleostomi</taxon>
        <taxon>Archelosauria</taxon>
        <taxon>Testudinata</taxon>
        <taxon>Testudines</taxon>
        <taxon>Cryptodira</taxon>
        <taxon>Durocryptodira</taxon>
        <taxon>Testudinoidea</taxon>
        <taxon>Geoemydidae</taxon>
        <taxon>Geoemydinae</taxon>
        <taxon>Mauremys</taxon>
    </lineage>
</organism>
<comment type="caution">
    <text evidence="1">The sequence shown here is derived from an EMBL/GenBank/DDBJ whole genome shotgun (WGS) entry which is preliminary data.</text>
</comment>
<proteinExistence type="predicted"/>
<evidence type="ECO:0000313" key="1">
    <source>
        <dbReference type="EMBL" id="KAH1185916.1"/>
    </source>
</evidence>
<evidence type="ECO:0000313" key="2">
    <source>
        <dbReference type="Proteomes" id="UP000827986"/>
    </source>
</evidence>
<dbReference type="EMBL" id="JAHDVG010000463">
    <property type="protein sequence ID" value="KAH1185916.1"/>
    <property type="molecule type" value="Genomic_DNA"/>
</dbReference>
<protein>
    <submittedName>
        <fullName evidence="1">Uncharacterized protein</fullName>
    </submittedName>
</protein>